<dbReference type="GO" id="GO:0003676">
    <property type="term" value="F:nucleic acid binding"/>
    <property type="evidence" value="ECO:0007669"/>
    <property type="project" value="InterPro"/>
</dbReference>
<reference evidence="1" key="1">
    <citation type="submission" date="2020-08" db="EMBL/GenBank/DDBJ databases">
        <title>Multicomponent nature underlies the extraordinary mechanical properties of spider dragline silk.</title>
        <authorList>
            <person name="Kono N."/>
            <person name="Nakamura H."/>
            <person name="Mori M."/>
            <person name="Yoshida Y."/>
            <person name="Ohtoshi R."/>
            <person name="Malay A.D."/>
            <person name="Moran D.A.P."/>
            <person name="Tomita M."/>
            <person name="Numata K."/>
            <person name="Arakawa K."/>
        </authorList>
    </citation>
    <scope>NUCLEOTIDE SEQUENCE</scope>
</reference>
<evidence type="ECO:0000313" key="1">
    <source>
        <dbReference type="EMBL" id="GFY01087.1"/>
    </source>
</evidence>
<keyword evidence="2" id="KW-1185">Reference proteome</keyword>
<proteinExistence type="predicted"/>
<gene>
    <name evidence="1" type="primary">X975_17748</name>
    <name evidence="1" type="ORF">TNCV_5075541</name>
</gene>
<dbReference type="Gene3D" id="3.30.420.10">
    <property type="entry name" value="Ribonuclease H-like superfamily/Ribonuclease H"/>
    <property type="match status" value="1"/>
</dbReference>
<accession>A0A8X6V1I7</accession>
<comment type="caution">
    <text evidence="1">The sequence shown here is derived from an EMBL/GenBank/DDBJ whole genome shotgun (WGS) entry which is preliminary data.</text>
</comment>
<organism evidence="1 2">
    <name type="scientific">Trichonephila clavipes</name>
    <name type="common">Golden silk orbweaver</name>
    <name type="synonym">Nephila clavipes</name>
    <dbReference type="NCBI Taxonomy" id="2585209"/>
    <lineage>
        <taxon>Eukaryota</taxon>
        <taxon>Metazoa</taxon>
        <taxon>Ecdysozoa</taxon>
        <taxon>Arthropoda</taxon>
        <taxon>Chelicerata</taxon>
        <taxon>Arachnida</taxon>
        <taxon>Araneae</taxon>
        <taxon>Araneomorphae</taxon>
        <taxon>Entelegynae</taxon>
        <taxon>Araneoidea</taxon>
        <taxon>Nephilidae</taxon>
        <taxon>Trichonephila</taxon>
    </lineage>
</organism>
<sequence>MVWGAISYHGRSNLVRIEGNLNSSSYVREVLQPEVDPFLQVLPGAIFQQDNERPHVAKTVRDFCSAQHMQLLPWSAYSTDMSPIEHVGDLVGRRLAHDPRPAASKYELLQLI</sequence>
<dbReference type="Proteomes" id="UP000887159">
    <property type="component" value="Unassembled WGS sequence"/>
</dbReference>
<name>A0A8X6V1I7_TRICX</name>
<dbReference type="AlphaFoldDB" id="A0A8X6V1I7"/>
<evidence type="ECO:0000313" key="2">
    <source>
        <dbReference type="Proteomes" id="UP000887159"/>
    </source>
</evidence>
<dbReference type="InterPro" id="IPR036397">
    <property type="entry name" value="RNaseH_sf"/>
</dbReference>
<protein>
    <submittedName>
        <fullName evidence="1">Transposable element Tc1 transposase</fullName>
    </submittedName>
</protein>
<dbReference type="EMBL" id="BMAU01021225">
    <property type="protein sequence ID" value="GFY01087.1"/>
    <property type="molecule type" value="Genomic_DNA"/>
</dbReference>